<gene>
    <name evidence="2" type="ORF">Y1Q_0007303</name>
</gene>
<dbReference type="Proteomes" id="UP000050525">
    <property type="component" value="Unassembled WGS sequence"/>
</dbReference>
<evidence type="ECO:0000313" key="2">
    <source>
        <dbReference type="EMBL" id="KYO26262.1"/>
    </source>
</evidence>
<accession>A0A151MP31</accession>
<organism evidence="2 3">
    <name type="scientific">Alligator mississippiensis</name>
    <name type="common">American alligator</name>
    <dbReference type="NCBI Taxonomy" id="8496"/>
    <lineage>
        <taxon>Eukaryota</taxon>
        <taxon>Metazoa</taxon>
        <taxon>Chordata</taxon>
        <taxon>Craniata</taxon>
        <taxon>Vertebrata</taxon>
        <taxon>Euteleostomi</taxon>
        <taxon>Archelosauria</taxon>
        <taxon>Archosauria</taxon>
        <taxon>Crocodylia</taxon>
        <taxon>Alligatoridae</taxon>
        <taxon>Alligatorinae</taxon>
        <taxon>Alligator</taxon>
    </lineage>
</organism>
<reference evidence="2 3" key="1">
    <citation type="journal article" date="2012" name="Genome Biol.">
        <title>Sequencing three crocodilian genomes to illuminate the evolution of archosaurs and amniotes.</title>
        <authorList>
            <person name="St John J.A."/>
            <person name="Braun E.L."/>
            <person name="Isberg S.R."/>
            <person name="Miles L.G."/>
            <person name="Chong A.Y."/>
            <person name="Gongora J."/>
            <person name="Dalzell P."/>
            <person name="Moran C."/>
            <person name="Bed'hom B."/>
            <person name="Abzhanov A."/>
            <person name="Burgess S.C."/>
            <person name="Cooksey A.M."/>
            <person name="Castoe T.A."/>
            <person name="Crawford N.G."/>
            <person name="Densmore L.D."/>
            <person name="Drew J.C."/>
            <person name="Edwards S.V."/>
            <person name="Faircloth B.C."/>
            <person name="Fujita M.K."/>
            <person name="Greenwold M.J."/>
            <person name="Hoffmann F.G."/>
            <person name="Howard J.M."/>
            <person name="Iguchi T."/>
            <person name="Janes D.E."/>
            <person name="Khan S.Y."/>
            <person name="Kohno S."/>
            <person name="de Koning A.J."/>
            <person name="Lance S.L."/>
            <person name="McCarthy F.M."/>
            <person name="McCormack J.E."/>
            <person name="Merchant M.E."/>
            <person name="Peterson D.G."/>
            <person name="Pollock D.D."/>
            <person name="Pourmand N."/>
            <person name="Raney B.J."/>
            <person name="Roessler K.A."/>
            <person name="Sanford J.R."/>
            <person name="Sawyer R.H."/>
            <person name="Schmidt C.J."/>
            <person name="Triplett E.W."/>
            <person name="Tuberville T.D."/>
            <person name="Venegas-Anaya M."/>
            <person name="Howard J.T."/>
            <person name="Jarvis E.D."/>
            <person name="Guillette L.J.Jr."/>
            <person name="Glenn T.C."/>
            <person name="Green R.E."/>
            <person name="Ray D.A."/>
        </authorList>
    </citation>
    <scope>NUCLEOTIDE SEQUENCE [LARGE SCALE GENOMIC DNA]</scope>
    <source>
        <strain evidence="2">KSC_2009_1</strain>
    </source>
</reference>
<proteinExistence type="predicted"/>
<comment type="caution">
    <text evidence="2">The sequence shown here is derived from an EMBL/GenBank/DDBJ whole genome shotgun (WGS) entry which is preliminary data.</text>
</comment>
<keyword evidence="3" id="KW-1185">Reference proteome</keyword>
<dbReference type="AlphaFoldDB" id="A0A151MP31"/>
<evidence type="ECO:0000313" key="3">
    <source>
        <dbReference type="Proteomes" id="UP000050525"/>
    </source>
</evidence>
<feature type="region of interest" description="Disordered" evidence="1">
    <location>
        <begin position="1"/>
        <end position="58"/>
    </location>
</feature>
<name>A0A151MP31_ALLMI</name>
<dbReference type="EMBL" id="AKHW03005608">
    <property type="protein sequence ID" value="KYO26262.1"/>
    <property type="molecule type" value="Genomic_DNA"/>
</dbReference>
<feature type="compositionally biased region" description="Polar residues" evidence="1">
    <location>
        <begin position="48"/>
        <end position="58"/>
    </location>
</feature>
<sequence>MAAEGAGLQGQPDEGMWVGSEGRQWSGDLPPTTSAAHTPWGYPGPWGPQSTLPRSPQGWTDWIHHARLHPGPGRQH</sequence>
<protein>
    <submittedName>
        <fullName evidence="2">Uncharacterized protein</fullName>
    </submittedName>
</protein>
<evidence type="ECO:0000256" key="1">
    <source>
        <dbReference type="SAM" id="MobiDB-lite"/>
    </source>
</evidence>